<evidence type="ECO:0000259" key="7">
    <source>
        <dbReference type="PROSITE" id="PS50835"/>
    </source>
</evidence>
<keyword evidence="6" id="KW-0393">Immunoglobulin domain</keyword>
<dbReference type="InterPro" id="IPR013106">
    <property type="entry name" value="Ig_V-set"/>
</dbReference>
<feature type="domain" description="Ig-like" evidence="7">
    <location>
        <begin position="17"/>
        <end position="118"/>
    </location>
</feature>
<keyword evidence="5" id="KW-0675">Receptor</keyword>
<dbReference type="SMART" id="SM00406">
    <property type="entry name" value="IGv"/>
    <property type="match status" value="1"/>
</dbReference>
<dbReference type="InterPro" id="IPR013783">
    <property type="entry name" value="Ig-like_fold"/>
</dbReference>
<dbReference type="Ensembl" id="ENSBJAT00000008125.1">
    <property type="protein sequence ID" value="ENSBJAP00000007900.1"/>
    <property type="gene ID" value="ENSBJAG00000005518.1"/>
</dbReference>
<dbReference type="AlphaFoldDB" id="A0A8C0AVW6"/>
<keyword evidence="2" id="KW-0812">Transmembrane</keyword>
<protein>
    <recommendedName>
        <fullName evidence="7">Ig-like domain-containing protein</fullName>
    </recommendedName>
</protein>
<evidence type="ECO:0000256" key="1">
    <source>
        <dbReference type="ARBA" id="ARBA00004370"/>
    </source>
</evidence>
<evidence type="ECO:0000256" key="6">
    <source>
        <dbReference type="ARBA" id="ARBA00023319"/>
    </source>
</evidence>
<dbReference type="Gene3D" id="2.60.40.10">
    <property type="entry name" value="Immunoglobulins"/>
    <property type="match status" value="1"/>
</dbReference>
<keyword evidence="4" id="KW-0472">Membrane</keyword>
<dbReference type="Proteomes" id="UP000694555">
    <property type="component" value="Unplaced"/>
</dbReference>
<dbReference type="SUPFAM" id="SSF48726">
    <property type="entry name" value="Immunoglobulin"/>
    <property type="match status" value="1"/>
</dbReference>
<dbReference type="InterPro" id="IPR051117">
    <property type="entry name" value="TRG_var/const_region"/>
</dbReference>
<comment type="subcellular location">
    <subcellularLocation>
        <location evidence="1">Membrane</location>
    </subcellularLocation>
</comment>
<dbReference type="InterPro" id="IPR007110">
    <property type="entry name" value="Ig-like_dom"/>
</dbReference>
<sequence length="135" mass="14961">PGLVSPSLLSYLSPQAPMALLTEIPMQGPISITKFQKTAQMTCEIQKLESGFDGTIIHWYQQKEGKAPERLLLFTGGETSVEGGFQAHRYKVEKDPGQNRCVLIIKDVIPDDTATYYCAYWAKYLGDGNDMPTTA</sequence>
<reference evidence="8" key="2">
    <citation type="submission" date="2025-09" db="UniProtKB">
        <authorList>
            <consortium name="Ensembl"/>
        </authorList>
    </citation>
    <scope>IDENTIFICATION</scope>
</reference>
<organism evidence="8 9">
    <name type="scientific">Buteo japonicus</name>
    <dbReference type="NCBI Taxonomy" id="224669"/>
    <lineage>
        <taxon>Eukaryota</taxon>
        <taxon>Metazoa</taxon>
        <taxon>Chordata</taxon>
        <taxon>Craniata</taxon>
        <taxon>Vertebrata</taxon>
        <taxon>Euteleostomi</taxon>
        <taxon>Archelosauria</taxon>
        <taxon>Archosauria</taxon>
        <taxon>Dinosauria</taxon>
        <taxon>Saurischia</taxon>
        <taxon>Theropoda</taxon>
        <taxon>Coelurosauria</taxon>
        <taxon>Aves</taxon>
        <taxon>Neognathae</taxon>
        <taxon>Neoaves</taxon>
        <taxon>Telluraves</taxon>
        <taxon>Accipitrimorphae</taxon>
        <taxon>Accipitriformes</taxon>
        <taxon>Accipitridae</taxon>
        <taxon>Accipitrinae</taxon>
        <taxon>Buteo</taxon>
    </lineage>
</organism>
<dbReference type="Pfam" id="PF07686">
    <property type="entry name" value="V-set"/>
    <property type="match status" value="1"/>
</dbReference>
<proteinExistence type="predicted"/>
<dbReference type="PANTHER" id="PTHR19256:SF65">
    <property type="entry name" value="T CELL RECEPTOR GAMMA CONSTANT 1-RELATED"/>
    <property type="match status" value="1"/>
</dbReference>
<name>A0A8C0AVW6_9AVES</name>
<dbReference type="PROSITE" id="PS50835">
    <property type="entry name" value="IG_LIKE"/>
    <property type="match status" value="1"/>
</dbReference>
<evidence type="ECO:0000256" key="5">
    <source>
        <dbReference type="ARBA" id="ARBA00023170"/>
    </source>
</evidence>
<dbReference type="InterPro" id="IPR036179">
    <property type="entry name" value="Ig-like_dom_sf"/>
</dbReference>
<evidence type="ECO:0000313" key="8">
    <source>
        <dbReference type="Ensembl" id="ENSBJAP00000007900.1"/>
    </source>
</evidence>
<dbReference type="PANTHER" id="PTHR19256">
    <property type="entry name" value="T-CELL RECEPTOR GAMMA CHAIN"/>
    <property type="match status" value="1"/>
</dbReference>
<accession>A0A8C0AVW6</accession>
<evidence type="ECO:0000256" key="2">
    <source>
        <dbReference type="ARBA" id="ARBA00022692"/>
    </source>
</evidence>
<reference evidence="8" key="1">
    <citation type="submission" date="2025-08" db="UniProtKB">
        <authorList>
            <consortium name="Ensembl"/>
        </authorList>
    </citation>
    <scope>IDENTIFICATION</scope>
</reference>
<evidence type="ECO:0000256" key="4">
    <source>
        <dbReference type="ARBA" id="ARBA00023136"/>
    </source>
</evidence>
<dbReference type="GO" id="GO:0016020">
    <property type="term" value="C:membrane"/>
    <property type="evidence" value="ECO:0007669"/>
    <property type="project" value="UniProtKB-SubCell"/>
</dbReference>
<evidence type="ECO:0000256" key="3">
    <source>
        <dbReference type="ARBA" id="ARBA00022989"/>
    </source>
</evidence>
<keyword evidence="3" id="KW-1133">Transmembrane helix</keyword>
<evidence type="ECO:0000313" key="9">
    <source>
        <dbReference type="Proteomes" id="UP000694555"/>
    </source>
</evidence>
<keyword evidence="9" id="KW-1185">Reference proteome</keyword>